<evidence type="ECO:0000256" key="1">
    <source>
        <dbReference type="ARBA" id="ARBA00009673"/>
    </source>
</evidence>
<protein>
    <recommendedName>
        <fullName evidence="3">D-aminoacyl-tRNA deacylase</fullName>
    </recommendedName>
</protein>
<organism evidence="2">
    <name type="scientific">marine metagenome</name>
    <dbReference type="NCBI Taxonomy" id="408172"/>
    <lineage>
        <taxon>unclassified sequences</taxon>
        <taxon>metagenomes</taxon>
        <taxon>ecological metagenomes</taxon>
    </lineage>
</organism>
<sequence>MIVLIQRVSEASVDVESRTVARIRRGLVIFLAIEPGDTDKDCTKLCRKVIGCRIFSDAQGKLNLDVRQANGEILVISQFTLSADTTKGLRPSLRAADPGIAEPLYELFVEKIRTGNIPVQTGVFGAHMDVALVNDGPTTFVLKS</sequence>
<dbReference type="PANTHER" id="PTHR10472">
    <property type="entry name" value="D-TYROSYL-TRNA TYR DEACYLASE"/>
    <property type="match status" value="1"/>
</dbReference>
<proteinExistence type="inferred from homology"/>
<dbReference type="SUPFAM" id="SSF69500">
    <property type="entry name" value="DTD-like"/>
    <property type="match status" value="1"/>
</dbReference>
<dbReference type="AlphaFoldDB" id="A0A381UX83"/>
<dbReference type="GO" id="GO:0005737">
    <property type="term" value="C:cytoplasm"/>
    <property type="evidence" value="ECO:0007669"/>
    <property type="project" value="InterPro"/>
</dbReference>
<dbReference type="NCBIfam" id="TIGR00256">
    <property type="entry name" value="D-aminoacyl-tRNA deacylase"/>
    <property type="match status" value="1"/>
</dbReference>
<dbReference type="Gene3D" id="3.50.80.10">
    <property type="entry name" value="D-tyrosyl-tRNA(Tyr) deacylase"/>
    <property type="match status" value="1"/>
</dbReference>
<evidence type="ECO:0000313" key="2">
    <source>
        <dbReference type="EMBL" id="SVA32720.1"/>
    </source>
</evidence>
<dbReference type="FunFam" id="3.50.80.10:FF:000001">
    <property type="entry name" value="D-aminoacyl-tRNA deacylase"/>
    <property type="match status" value="1"/>
</dbReference>
<evidence type="ECO:0008006" key="3">
    <source>
        <dbReference type="Google" id="ProtNLM"/>
    </source>
</evidence>
<comment type="similarity">
    <text evidence="1">Belongs to the DTD family.</text>
</comment>
<dbReference type="PANTHER" id="PTHR10472:SF5">
    <property type="entry name" value="D-AMINOACYL-TRNA DEACYLASE 1"/>
    <property type="match status" value="1"/>
</dbReference>
<dbReference type="InterPro" id="IPR003732">
    <property type="entry name" value="Daa-tRNA_deacyls_DTD"/>
</dbReference>
<dbReference type="GO" id="GO:0051500">
    <property type="term" value="F:D-tyrosyl-tRNA(Tyr) deacylase activity"/>
    <property type="evidence" value="ECO:0007669"/>
    <property type="project" value="TreeGrafter"/>
</dbReference>
<dbReference type="InterPro" id="IPR023509">
    <property type="entry name" value="DTD-like_sf"/>
</dbReference>
<dbReference type="Pfam" id="PF02580">
    <property type="entry name" value="Tyr_Deacylase"/>
    <property type="match status" value="1"/>
</dbReference>
<accession>A0A381UX83</accession>
<gene>
    <name evidence="2" type="ORF">METZ01_LOCUS85574</name>
</gene>
<dbReference type="EMBL" id="UINC01007331">
    <property type="protein sequence ID" value="SVA32720.1"/>
    <property type="molecule type" value="Genomic_DNA"/>
</dbReference>
<reference evidence="2" key="1">
    <citation type="submission" date="2018-05" db="EMBL/GenBank/DDBJ databases">
        <authorList>
            <person name="Lanie J.A."/>
            <person name="Ng W.-L."/>
            <person name="Kazmierczak K.M."/>
            <person name="Andrzejewski T.M."/>
            <person name="Davidsen T.M."/>
            <person name="Wayne K.J."/>
            <person name="Tettelin H."/>
            <person name="Glass J.I."/>
            <person name="Rusch D."/>
            <person name="Podicherti R."/>
            <person name="Tsui H.-C.T."/>
            <person name="Winkler M.E."/>
        </authorList>
    </citation>
    <scope>NUCLEOTIDE SEQUENCE</scope>
</reference>
<name>A0A381UX83_9ZZZZ</name>
<dbReference type="HAMAP" id="MF_00518">
    <property type="entry name" value="Deacylase_Dtd"/>
    <property type="match status" value="1"/>
</dbReference>